<evidence type="ECO:0000256" key="5">
    <source>
        <dbReference type="ARBA" id="ARBA00023157"/>
    </source>
</evidence>
<evidence type="ECO:0000256" key="2">
    <source>
        <dbReference type="ARBA" id="ARBA00022670"/>
    </source>
</evidence>
<reference evidence="8 9" key="1">
    <citation type="submission" date="2020-10" db="EMBL/GenBank/DDBJ databases">
        <authorList>
            <person name="Klimov P.B."/>
            <person name="Dyachkov S.M."/>
            <person name="Chetverikov P.E."/>
        </authorList>
    </citation>
    <scope>NUCLEOTIDE SEQUENCE [LARGE SCALE GENOMIC DNA]</scope>
    <source>
        <strain evidence="8">BMOC 18-1129-001#AD2665</strain>
        <tissue evidence="8">Entire mites</tissue>
    </source>
</reference>
<protein>
    <submittedName>
        <fullName evidence="8">Cysteine proteinase</fullName>
    </submittedName>
</protein>
<dbReference type="PRINTS" id="PR00705">
    <property type="entry name" value="PAPAIN"/>
</dbReference>
<dbReference type="InterPro" id="IPR013128">
    <property type="entry name" value="Peptidase_C1A"/>
</dbReference>
<comment type="caution">
    <text evidence="8">The sequence shown here is derived from an EMBL/GenBank/DDBJ whole genome shotgun (WGS) entry which is preliminary data.</text>
</comment>
<dbReference type="PANTHER" id="PTHR12411">
    <property type="entry name" value="CYSTEINE PROTEASE FAMILY C1-RELATED"/>
    <property type="match status" value="1"/>
</dbReference>
<name>A0ABQ7SBM6_9ACAR</name>
<evidence type="ECO:0000256" key="1">
    <source>
        <dbReference type="ARBA" id="ARBA00008455"/>
    </source>
</evidence>
<keyword evidence="3" id="KW-0378">Hydrolase</keyword>
<dbReference type="Gene3D" id="3.90.70.10">
    <property type="entry name" value="Cysteine proteinases"/>
    <property type="match status" value="1"/>
</dbReference>
<evidence type="ECO:0000313" key="8">
    <source>
        <dbReference type="EMBL" id="KAG9510824.1"/>
    </source>
</evidence>
<organism evidence="8 9">
    <name type="scientific">Fragariocoptes setiger</name>
    <dbReference type="NCBI Taxonomy" id="1670756"/>
    <lineage>
        <taxon>Eukaryota</taxon>
        <taxon>Metazoa</taxon>
        <taxon>Ecdysozoa</taxon>
        <taxon>Arthropoda</taxon>
        <taxon>Chelicerata</taxon>
        <taxon>Arachnida</taxon>
        <taxon>Acari</taxon>
        <taxon>Acariformes</taxon>
        <taxon>Trombidiformes</taxon>
        <taxon>Prostigmata</taxon>
        <taxon>Eupodina</taxon>
        <taxon>Eriophyoidea</taxon>
        <taxon>Phytoptidae</taxon>
        <taxon>Fragariocoptes</taxon>
    </lineage>
</organism>
<keyword evidence="5" id="KW-1015">Disulfide bond</keyword>
<sequence length="386" mass="43316">MSRSLCLLAIYAACALFVVIDANSIDEITGFAGFLTRFTAHQHALSEQKRALEERKFEQFKEALGIPSSFGNDGPEYVKLRQTYAKNMVNLNELIANEQDDAEYGPTDEMYLSYDEFRRTRLGYRSDMRRLLGDDPSPNEVDFATVWKKLLQQHNKTEKELIDGAPEEVDWRKVPGVVSKVKNQGSCGSCWSFSTTGAVEGQYGLRNKSLSLSEEELVDCDTADEGCNGGLPQYAYEQIITLGGLETESDYPYNPFPSKKGCRMSKKAPKYPIKGFVNLPNNEEIIKAWVAYRGPVSIGINAFAMQFYRHGVSRPFSFLCSPKQLDHAVLIVGYGHDTSKKGKVVPYWIVKNSWSTFWGEKGYYRVYRGSNVCGVASDVSAPLLPI</sequence>
<dbReference type="Pfam" id="PF00112">
    <property type="entry name" value="Peptidase_C1"/>
    <property type="match status" value="1"/>
</dbReference>
<keyword evidence="9" id="KW-1185">Reference proteome</keyword>
<accession>A0ABQ7SBM6</accession>
<dbReference type="InterPro" id="IPR025661">
    <property type="entry name" value="Pept_asp_AS"/>
</dbReference>
<dbReference type="PROSITE" id="PS00640">
    <property type="entry name" value="THIOL_PROTEASE_ASN"/>
    <property type="match status" value="1"/>
</dbReference>
<dbReference type="InterPro" id="IPR000668">
    <property type="entry name" value="Peptidase_C1A_C"/>
</dbReference>
<evidence type="ECO:0000313" key="9">
    <source>
        <dbReference type="Proteomes" id="UP000825002"/>
    </source>
</evidence>
<dbReference type="InterPro" id="IPR038765">
    <property type="entry name" value="Papain-like_cys_pep_sf"/>
</dbReference>
<evidence type="ECO:0000259" key="7">
    <source>
        <dbReference type="SMART" id="SM00645"/>
    </source>
</evidence>
<proteinExistence type="inferred from homology"/>
<feature type="signal peptide" evidence="6">
    <location>
        <begin position="1"/>
        <end position="22"/>
    </location>
</feature>
<keyword evidence="2" id="KW-0645">Protease</keyword>
<dbReference type="InterPro" id="IPR000169">
    <property type="entry name" value="Pept_cys_AS"/>
</dbReference>
<dbReference type="InterPro" id="IPR025660">
    <property type="entry name" value="Pept_his_AS"/>
</dbReference>
<dbReference type="SUPFAM" id="SSF54001">
    <property type="entry name" value="Cysteine proteinases"/>
    <property type="match status" value="1"/>
</dbReference>
<dbReference type="PROSITE" id="PS00139">
    <property type="entry name" value="THIOL_PROTEASE_CYS"/>
    <property type="match status" value="1"/>
</dbReference>
<keyword evidence="4" id="KW-0788">Thiol protease</keyword>
<dbReference type="Proteomes" id="UP000825002">
    <property type="component" value="Unassembled WGS sequence"/>
</dbReference>
<dbReference type="EMBL" id="JAIFTH010000071">
    <property type="protein sequence ID" value="KAG9510824.1"/>
    <property type="molecule type" value="Genomic_DNA"/>
</dbReference>
<comment type="similarity">
    <text evidence="1">Belongs to the peptidase C1 family.</text>
</comment>
<dbReference type="InterPro" id="IPR039417">
    <property type="entry name" value="Peptidase_C1A_papain-like"/>
</dbReference>
<feature type="domain" description="Peptidase C1A papain C-terminal" evidence="7">
    <location>
        <begin position="165"/>
        <end position="383"/>
    </location>
</feature>
<dbReference type="SMART" id="SM00645">
    <property type="entry name" value="Pept_C1"/>
    <property type="match status" value="1"/>
</dbReference>
<dbReference type="PROSITE" id="PS00639">
    <property type="entry name" value="THIOL_PROTEASE_HIS"/>
    <property type="match status" value="1"/>
</dbReference>
<evidence type="ECO:0000256" key="6">
    <source>
        <dbReference type="SAM" id="SignalP"/>
    </source>
</evidence>
<dbReference type="CDD" id="cd02248">
    <property type="entry name" value="Peptidase_C1A"/>
    <property type="match status" value="1"/>
</dbReference>
<feature type="chain" id="PRO_5045518672" evidence="6">
    <location>
        <begin position="23"/>
        <end position="386"/>
    </location>
</feature>
<keyword evidence="6" id="KW-0732">Signal</keyword>
<evidence type="ECO:0000256" key="4">
    <source>
        <dbReference type="ARBA" id="ARBA00022807"/>
    </source>
</evidence>
<evidence type="ECO:0000256" key="3">
    <source>
        <dbReference type="ARBA" id="ARBA00022801"/>
    </source>
</evidence>
<gene>
    <name evidence="8" type="ORF">GZH46_00624</name>
</gene>